<keyword evidence="3" id="KW-0479">Metal-binding</keyword>
<sequence length="442" mass="47462">MDPQVRTFVGTLEGALNAEDIITHLTGCIGCGICGNACAWFLGTNNPQLHPMTRSNLLRSFYFAYIDPNPIGKVLTTLGLKRKPGIAELQEMRDAIFLCCTMCGRCSLACPQGVSNRRIAQLARMALSSCGMVPDTVAEIQRNYQETGHSFGLTSEAVIGRITAIAKGRDISVPIDQPGADYLFACSGIQTYHSPKDVVDSVELLTAGGVSFTLSSGLVDTGTEVLTTAVDPVLGRKAVRNTLEEASRLGCKRVIIGECGCDVRAHLVDLRSFIGADYPDIEIIYVDALLLDLIETGRLLVEPIDMAVAIHDPCWTTRLSGYGPVIRDLLGKCVTEVVEMEPNGLSSYCCNGGAGTLRTYPPTSPGMSRRRQVSVLKAEQMRATGAKMVATPCASCALSLADTSDFYALDLQVSLLCDLVLNSARLASRTRVLEEPPSGKGW</sequence>
<dbReference type="InterPro" id="IPR004017">
    <property type="entry name" value="Cys_rich_dom"/>
</dbReference>
<comment type="caution">
    <text evidence="8">The sequence shown here is derived from an EMBL/GenBank/DDBJ whole genome shotgun (WGS) entry which is preliminary data.</text>
</comment>
<dbReference type="STRING" id="1802593.A2172_01145"/>
<keyword evidence="6" id="KW-0411">Iron-sulfur</keyword>
<accession>A0A1G1W8Y1</accession>
<evidence type="ECO:0000313" key="9">
    <source>
        <dbReference type="Proteomes" id="UP000176631"/>
    </source>
</evidence>
<gene>
    <name evidence="8" type="ORF">A2172_01145</name>
</gene>
<dbReference type="AlphaFoldDB" id="A0A1G1W8Y1"/>
<dbReference type="Proteomes" id="UP000176631">
    <property type="component" value="Unassembled WGS sequence"/>
</dbReference>
<evidence type="ECO:0000256" key="1">
    <source>
        <dbReference type="ARBA" id="ARBA00022448"/>
    </source>
</evidence>
<evidence type="ECO:0000256" key="6">
    <source>
        <dbReference type="ARBA" id="ARBA00023014"/>
    </source>
</evidence>
<dbReference type="Pfam" id="PF13183">
    <property type="entry name" value="Fer4_8"/>
    <property type="match status" value="1"/>
</dbReference>
<dbReference type="GO" id="GO:0016491">
    <property type="term" value="F:oxidoreductase activity"/>
    <property type="evidence" value="ECO:0007669"/>
    <property type="project" value="UniProtKB-ARBA"/>
</dbReference>
<evidence type="ECO:0000256" key="4">
    <source>
        <dbReference type="ARBA" id="ARBA00022982"/>
    </source>
</evidence>
<dbReference type="PROSITE" id="PS00198">
    <property type="entry name" value="4FE4S_FER_1"/>
    <property type="match status" value="1"/>
</dbReference>
<evidence type="ECO:0000256" key="2">
    <source>
        <dbReference type="ARBA" id="ARBA00022485"/>
    </source>
</evidence>
<proteinExistence type="predicted"/>
<dbReference type="PANTHER" id="PTHR43551">
    <property type="entry name" value="FUMARATE REDUCTASE IRON-SULFUR SUBUNIT"/>
    <property type="match status" value="1"/>
</dbReference>
<keyword evidence="2" id="KW-0004">4Fe-4S</keyword>
<dbReference type="InterPro" id="IPR017900">
    <property type="entry name" value="4Fe4S_Fe_S_CS"/>
</dbReference>
<keyword evidence="4" id="KW-0249">Electron transport</keyword>
<dbReference type="InterPro" id="IPR017896">
    <property type="entry name" value="4Fe4S_Fe-S-bd"/>
</dbReference>
<dbReference type="SUPFAM" id="SSF46548">
    <property type="entry name" value="alpha-helical ferredoxin"/>
    <property type="match status" value="1"/>
</dbReference>
<feature type="domain" description="4Fe-4S ferredoxin-type" evidence="7">
    <location>
        <begin position="89"/>
        <end position="120"/>
    </location>
</feature>
<evidence type="ECO:0000256" key="3">
    <source>
        <dbReference type="ARBA" id="ARBA00022723"/>
    </source>
</evidence>
<evidence type="ECO:0000259" key="7">
    <source>
        <dbReference type="PROSITE" id="PS51379"/>
    </source>
</evidence>
<dbReference type="InterPro" id="IPR009051">
    <property type="entry name" value="Helical_ferredxn"/>
</dbReference>
<reference evidence="8 9" key="1">
    <citation type="journal article" date="2016" name="Nat. Commun.">
        <title>Thousands of microbial genomes shed light on interconnected biogeochemical processes in an aquifer system.</title>
        <authorList>
            <person name="Anantharaman K."/>
            <person name="Brown C.T."/>
            <person name="Hug L.A."/>
            <person name="Sharon I."/>
            <person name="Castelle C.J."/>
            <person name="Probst A.J."/>
            <person name="Thomas B.C."/>
            <person name="Singh A."/>
            <person name="Wilkins M.J."/>
            <person name="Karaoz U."/>
            <person name="Brodie E.L."/>
            <person name="Williams K.H."/>
            <person name="Hubbard S.S."/>
            <person name="Banfield J.F."/>
        </authorList>
    </citation>
    <scope>NUCLEOTIDE SEQUENCE [LARGE SCALE GENOMIC DNA]</scope>
</reference>
<dbReference type="Gene3D" id="1.10.1060.10">
    <property type="entry name" value="Alpha-helical ferredoxin"/>
    <property type="match status" value="1"/>
</dbReference>
<protein>
    <recommendedName>
        <fullName evidence="7">4Fe-4S ferredoxin-type domain-containing protein</fullName>
    </recommendedName>
</protein>
<dbReference type="Pfam" id="PF02754">
    <property type="entry name" value="CCG"/>
    <property type="match status" value="1"/>
</dbReference>
<dbReference type="PROSITE" id="PS51379">
    <property type="entry name" value="4FE4S_FER_2"/>
    <property type="match status" value="1"/>
</dbReference>
<evidence type="ECO:0000313" key="8">
    <source>
        <dbReference type="EMBL" id="OGY24133.1"/>
    </source>
</evidence>
<keyword evidence="1" id="KW-0813">Transport</keyword>
<dbReference type="PANTHER" id="PTHR43551:SF1">
    <property type="entry name" value="HETERODISULFIDE REDUCTASE"/>
    <property type="match status" value="1"/>
</dbReference>
<dbReference type="GO" id="GO:0046872">
    <property type="term" value="F:metal ion binding"/>
    <property type="evidence" value="ECO:0007669"/>
    <property type="project" value="UniProtKB-KW"/>
</dbReference>
<name>A0A1G1W8Y1_9BACT</name>
<dbReference type="GO" id="GO:0051539">
    <property type="term" value="F:4 iron, 4 sulfur cluster binding"/>
    <property type="evidence" value="ECO:0007669"/>
    <property type="project" value="UniProtKB-KW"/>
</dbReference>
<keyword evidence="5" id="KW-0408">Iron</keyword>
<organism evidence="8 9">
    <name type="scientific">Candidatus Woykebacteria bacterium RBG_13_40_15</name>
    <dbReference type="NCBI Taxonomy" id="1802593"/>
    <lineage>
        <taxon>Bacteria</taxon>
        <taxon>Candidatus Woykeibacteriota</taxon>
    </lineage>
</organism>
<evidence type="ECO:0000256" key="5">
    <source>
        <dbReference type="ARBA" id="ARBA00023004"/>
    </source>
</evidence>
<dbReference type="EMBL" id="MHCP01000015">
    <property type="protein sequence ID" value="OGY24133.1"/>
    <property type="molecule type" value="Genomic_DNA"/>
</dbReference>